<dbReference type="Pfam" id="PF08659">
    <property type="entry name" value="KR"/>
    <property type="match status" value="1"/>
</dbReference>
<dbReference type="Pfam" id="PF22336">
    <property type="entry name" value="RhiE-like_linker"/>
    <property type="match status" value="1"/>
</dbReference>
<dbReference type="Gene3D" id="1.10.1200.10">
    <property type="entry name" value="ACP-like"/>
    <property type="match status" value="1"/>
</dbReference>
<dbReference type="InterPro" id="IPR036736">
    <property type="entry name" value="ACP-like_sf"/>
</dbReference>
<feature type="domain" description="Carrier" evidence="8">
    <location>
        <begin position="1614"/>
        <end position="1688"/>
    </location>
</feature>
<dbReference type="SMART" id="SM00827">
    <property type="entry name" value="PKS_AT"/>
    <property type="match status" value="1"/>
</dbReference>
<evidence type="ECO:0000256" key="7">
    <source>
        <dbReference type="SAM" id="MobiDB-lite"/>
    </source>
</evidence>
<feature type="active site" description="Proton donor; for dehydratase activity" evidence="6">
    <location>
        <position position="1031"/>
    </location>
</feature>
<dbReference type="PROSITE" id="PS52019">
    <property type="entry name" value="PKS_MFAS_DH"/>
    <property type="match status" value="1"/>
</dbReference>
<dbReference type="InterPro" id="IPR054514">
    <property type="entry name" value="RhiE-like_linker"/>
</dbReference>
<dbReference type="InterPro" id="IPR050091">
    <property type="entry name" value="PKS_NRPS_Biosynth_Enz"/>
</dbReference>
<dbReference type="InParanoid" id="A0A177CCP9"/>
<name>A0A177CCP9_9PLEO</name>
<dbReference type="OrthoDB" id="5334845at2759"/>
<evidence type="ECO:0000256" key="2">
    <source>
        <dbReference type="ARBA" id="ARBA00022553"/>
    </source>
</evidence>
<keyword evidence="4" id="KW-0677">Repeat</keyword>
<dbReference type="GO" id="GO:0006633">
    <property type="term" value="P:fatty acid biosynthetic process"/>
    <property type="evidence" value="ECO:0007669"/>
    <property type="project" value="InterPro"/>
</dbReference>
<reference evidence="11 12" key="1">
    <citation type="submission" date="2016-05" db="EMBL/GenBank/DDBJ databases">
        <title>Comparative analysis of secretome profiles of manganese(II)-oxidizing ascomycete fungi.</title>
        <authorList>
            <consortium name="DOE Joint Genome Institute"/>
            <person name="Zeiner C.A."/>
            <person name="Purvine S.O."/>
            <person name="Zink E.M."/>
            <person name="Wu S."/>
            <person name="Pasa-Tolic L."/>
            <person name="Chaput D.L."/>
            <person name="Haridas S."/>
            <person name="Grigoriev I.V."/>
            <person name="Santelli C.M."/>
            <person name="Hansel C.M."/>
        </authorList>
    </citation>
    <scope>NUCLEOTIDE SEQUENCE [LARGE SCALE GENOMIC DNA]</scope>
    <source>
        <strain evidence="11 12">AP3s5-JAC2a</strain>
    </source>
</reference>
<evidence type="ECO:0000256" key="5">
    <source>
        <dbReference type="ARBA" id="ARBA00023268"/>
    </source>
</evidence>
<keyword evidence="5" id="KW-0511">Multifunctional enzyme</keyword>
<dbReference type="InterPro" id="IPR036291">
    <property type="entry name" value="NAD(P)-bd_dom_sf"/>
</dbReference>
<dbReference type="PROSITE" id="PS52004">
    <property type="entry name" value="KS3_2"/>
    <property type="match status" value="1"/>
</dbReference>
<sequence>MSCRTAGGNNTPEKLWKFLIEQKHASGEVPGKRWEPWLRRDPRNAKIIANTTRKGYFIEDLENFDAAFFGISPKEAELMDPHQRLALELSWEALENAGIDPKQLSESDTAVFMGVDSDDYSRLIMEDLPNVEAWSGIGTAYHGIPNRISYHLDLMGPSTAVDAACASSLIAIHLGHQAILSGESSVALCGGVNVLCAPGLTYMLDKAGALASDGLCISFDDDAHGYARGEGGAIIVLKKLSNAIADDDNILAVLKGTATAQDGKTNGIMAPNAKAQEMVARQALSRAGDIDPLTIGYVEAHATSTSLGDPTEVGAISRVYGVGRDGGPPCAIGSIKPNVGHLEAAAGAIGFVKAVMAVNRSELAPQTLLKKLNTRVDWSTSGLKVVDEVSRWPEIEGPRRAAICSYGYGGSVAHAIIEQAPTFYTHTREIAKKSLGQIDEQLVTLVLSSFQEKRLANQASQLADWLAGDGAKASLRAVANTLAQRRAAQDYRVAFLASTHLEAVQALREFAAGSVSQWSTSSRILGNGTKKDVVWVFSGHGAQWPDMGKELLNETVFYRTIENLEALVDREAGFSALSAFHTGELGSASKIQVMTYLMQIGLAELLRSQGIEPQAIIGHSVGEIAASVVAGCLTPEEELEHYMDELVRRSIKTFRVNTDVAFHSPMLEKLAKPLKAAMEHSIFPRPATIPIYSTSSIDPRTEAVRDIEYWLQNMIEPVRLNDAVCAAADDGYRIFLEISAHPIVTHSISESLVTQGLDESATFGVMKRNVSSKRTLAHAMAQLYTAGASVDFETQFGSTHWAPDVPGTPWVQKPYWKEVETGSPGALQQHDTDKHTLLGHYTDVAGAGTRVFATILDERTKPYPLTHPLDNTEIIPAAVYCNTFHHATDATILNDLQLRVPTPMTADLREVQVVAQGNSLHLYSRLKSLEETTDDSSHPWLDHSSCKWIQDDVTIYHKTYDIDSIKARIGTVLPNGFAWEFLQKIGVSGIAFPWAVIEHYGNDKEMIVKMDMDPEQDTLTWDPTSWAPFLDAATSVGSSIFFNSPKMRIVSGIDQVQFISKEPPPKVGYLYIEEANDLKSLAADISVLNEQGELLAKLKAMRFSDVEAASDRTTGVDALVHQLAWVPPVFSESPLSINHVLLVCDDEELSQAYADDLQQVVANPLLHIASVDDLSDTGVSHLLSKNGVIVVYAPGNVRSWDVIGDRAHKFTWEATRLLQHLSTLPTTPKLFIVTNSVYQASTPTALTQGPLYGFARIAAQEHPELWGGLLDSEGTSFPTLALKYVQDQDVVRVQDGLPRIARMRPFTKAQRHQSDYQRTLLPKPQGTYVVTGGFGDLGLEVLDFLVEKGARRIVVVSRSSLPPRREWARVDGRVKVITDKIQHLESKSASIYGISLDISIPDADAQLLAALDRLHLPPVLGVIHAAGVNEDGLIKDTTSESFSRVFAPKVAGALTLHKLFPPATLDFFVLFSSIGQLVGTSGQAPYGAANAFLDVLATNRRKQGDNAIAMQWTAWRGMGLAADSEFLTVELSSKGITDITRDEGFQAWQHLDKHDTDHAVVTRARILDAEEPVPFPLVTEIAPRRPRPAMSTSDGVTASDGKTAHPTSGPEFKAWLSTKIRECIGAVLHMDVEDIDVRAAIADLGVDSVMTVSLRQKLLSVLGIKVPPTLLWKEPTVGHLVEWFKGKMEVSG</sequence>
<evidence type="ECO:0000256" key="6">
    <source>
        <dbReference type="PROSITE-ProRule" id="PRU01363"/>
    </source>
</evidence>
<dbReference type="EMBL" id="KV441552">
    <property type="protein sequence ID" value="OAG05415.1"/>
    <property type="molecule type" value="Genomic_DNA"/>
</dbReference>
<dbReference type="SMART" id="SM00822">
    <property type="entry name" value="PKS_KR"/>
    <property type="match status" value="1"/>
</dbReference>
<dbReference type="SUPFAM" id="SSF47336">
    <property type="entry name" value="ACP-like"/>
    <property type="match status" value="1"/>
</dbReference>
<dbReference type="Pfam" id="PF00550">
    <property type="entry name" value="PP-binding"/>
    <property type="match status" value="1"/>
</dbReference>
<dbReference type="PROSITE" id="PS00606">
    <property type="entry name" value="KS3_1"/>
    <property type="match status" value="1"/>
</dbReference>
<dbReference type="InterPro" id="IPR014031">
    <property type="entry name" value="Ketoacyl_synth_C"/>
</dbReference>
<dbReference type="InterPro" id="IPR042104">
    <property type="entry name" value="PKS_dehydratase_sf"/>
</dbReference>
<feature type="region of interest" description="N-terminal hotdog fold" evidence="6">
    <location>
        <begin position="835"/>
        <end position="955"/>
    </location>
</feature>
<feature type="region of interest" description="Disordered" evidence="7">
    <location>
        <begin position="1586"/>
        <end position="1608"/>
    </location>
</feature>
<dbReference type="InterPro" id="IPR020806">
    <property type="entry name" value="PKS_PP-bd"/>
</dbReference>
<dbReference type="GO" id="GO:0004312">
    <property type="term" value="F:fatty acid synthase activity"/>
    <property type="evidence" value="ECO:0007669"/>
    <property type="project" value="TreeGrafter"/>
</dbReference>
<dbReference type="GO" id="GO:0031177">
    <property type="term" value="F:phosphopantetheine binding"/>
    <property type="evidence" value="ECO:0007669"/>
    <property type="project" value="InterPro"/>
</dbReference>
<dbReference type="Gene3D" id="3.40.47.10">
    <property type="match status" value="1"/>
</dbReference>
<dbReference type="PANTHER" id="PTHR43775">
    <property type="entry name" value="FATTY ACID SYNTHASE"/>
    <property type="match status" value="1"/>
</dbReference>
<dbReference type="STRING" id="1460663.A0A177CCP9"/>
<dbReference type="InterPro" id="IPR014030">
    <property type="entry name" value="Ketoacyl_synth_N"/>
</dbReference>
<keyword evidence="12" id="KW-1185">Reference proteome</keyword>
<dbReference type="GO" id="GO:0004315">
    <property type="term" value="F:3-oxoacyl-[acyl-carrier-protein] synthase activity"/>
    <property type="evidence" value="ECO:0007669"/>
    <property type="project" value="InterPro"/>
</dbReference>
<dbReference type="SMART" id="SM01294">
    <property type="entry name" value="PKS_PP_betabranch"/>
    <property type="match status" value="1"/>
</dbReference>
<accession>A0A177CCP9</accession>
<evidence type="ECO:0000256" key="1">
    <source>
        <dbReference type="ARBA" id="ARBA00022450"/>
    </source>
</evidence>
<dbReference type="InterPro" id="IPR001227">
    <property type="entry name" value="Ac_transferase_dom_sf"/>
</dbReference>
<organism evidence="11 12">
    <name type="scientific">Paraphaeosphaeria sporulosa</name>
    <dbReference type="NCBI Taxonomy" id="1460663"/>
    <lineage>
        <taxon>Eukaryota</taxon>
        <taxon>Fungi</taxon>
        <taxon>Dikarya</taxon>
        <taxon>Ascomycota</taxon>
        <taxon>Pezizomycotina</taxon>
        <taxon>Dothideomycetes</taxon>
        <taxon>Pleosporomycetidae</taxon>
        <taxon>Pleosporales</taxon>
        <taxon>Massarineae</taxon>
        <taxon>Didymosphaeriaceae</taxon>
        <taxon>Paraphaeosphaeria</taxon>
    </lineage>
</organism>
<dbReference type="RefSeq" id="XP_018035780.1">
    <property type="nucleotide sequence ID" value="XM_018184123.1"/>
</dbReference>
<dbReference type="GO" id="GO:0044550">
    <property type="term" value="P:secondary metabolite biosynthetic process"/>
    <property type="evidence" value="ECO:0007669"/>
    <property type="project" value="TreeGrafter"/>
</dbReference>
<dbReference type="InterPro" id="IPR016035">
    <property type="entry name" value="Acyl_Trfase/lysoPLipase"/>
</dbReference>
<evidence type="ECO:0000259" key="9">
    <source>
        <dbReference type="PROSITE" id="PS52004"/>
    </source>
</evidence>
<dbReference type="InterPro" id="IPR014043">
    <property type="entry name" value="Acyl_transferase_dom"/>
</dbReference>
<evidence type="ECO:0000259" key="8">
    <source>
        <dbReference type="PROSITE" id="PS50075"/>
    </source>
</evidence>
<feature type="region of interest" description="C-terminal hotdog fold" evidence="6">
    <location>
        <begin position="970"/>
        <end position="1112"/>
    </location>
</feature>
<dbReference type="Proteomes" id="UP000077069">
    <property type="component" value="Unassembled WGS sequence"/>
</dbReference>
<dbReference type="Pfam" id="PF00698">
    <property type="entry name" value="Acyl_transf_1"/>
    <property type="match status" value="1"/>
</dbReference>
<keyword evidence="3" id="KW-0808">Transferase</keyword>
<dbReference type="Gene3D" id="3.40.366.10">
    <property type="entry name" value="Malonyl-Coenzyme A Acyl Carrier Protein, domain 2"/>
    <property type="match status" value="1"/>
</dbReference>
<evidence type="ECO:0000313" key="12">
    <source>
        <dbReference type="Proteomes" id="UP000077069"/>
    </source>
</evidence>
<feature type="domain" description="Ketosynthase family 3 (KS3)" evidence="9">
    <location>
        <begin position="1"/>
        <end position="419"/>
    </location>
</feature>
<feature type="domain" description="PKS/mFAS DH" evidence="10">
    <location>
        <begin position="835"/>
        <end position="1112"/>
    </location>
</feature>
<evidence type="ECO:0000256" key="3">
    <source>
        <dbReference type="ARBA" id="ARBA00022679"/>
    </source>
</evidence>
<evidence type="ECO:0000259" key="10">
    <source>
        <dbReference type="PROSITE" id="PS52019"/>
    </source>
</evidence>
<dbReference type="Pfam" id="PF02801">
    <property type="entry name" value="Ketoacyl-synt_C"/>
    <property type="match status" value="1"/>
</dbReference>
<dbReference type="InterPro" id="IPR018201">
    <property type="entry name" value="Ketoacyl_synth_AS"/>
</dbReference>
<dbReference type="PANTHER" id="PTHR43775:SF22">
    <property type="entry name" value="SYNTHASE, PUTATIVE (JCVI)-RELATED"/>
    <property type="match status" value="1"/>
</dbReference>
<keyword evidence="1" id="KW-0596">Phosphopantetheine</keyword>
<dbReference type="InterPro" id="IPR057326">
    <property type="entry name" value="KR_dom"/>
</dbReference>
<dbReference type="InterPro" id="IPR013968">
    <property type="entry name" value="PKS_KR"/>
</dbReference>
<dbReference type="InterPro" id="IPR016039">
    <property type="entry name" value="Thiolase-like"/>
</dbReference>
<dbReference type="Gene3D" id="3.10.129.110">
    <property type="entry name" value="Polyketide synthase dehydratase"/>
    <property type="match status" value="1"/>
</dbReference>
<dbReference type="SUPFAM" id="SSF51735">
    <property type="entry name" value="NAD(P)-binding Rossmann-fold domains"/>
    <property type="match status" value="2"/>
</dbReference>
<dbReference type="InterPro" id="IPR009081">
    <property type="entry name" value="PP-bd_ACP"/>
</dbReference>
<feature type="active site" description="Proton acceptor; for dehydratase activity" evidence="6">
    <location>
        <position position="867"/>
    </location>
</feature>
<protein>
    <submittedName>
        <fullName evidence="11">Ketoacyl-synt-domain-containing protein</fullName>
    </submittedName>
</protein>
<evidence type="ECO:0000313" key="11">
    <source>
        <dbReference type="EMBL" id="OAG05415.1"/>
    </source>
</evidence>
<dbReference type="Gene3D" id="3.40.50.720">
    <property type="entry name" value="NAD(P)-binding Rossmann-like Domain"/>
    <property type="match status" value="1"/>
</dbReference>
<dbReference type="PROSITE" id="PS50075">
    <property type="entry name" value="CARRIER"/>
    <property type="match status" value="1"/>
</dbReference>
<dbReference type="Pfam" id="PF00109">
    <property type="entry name" value="ketoacyl-synt"/>
    <property type="match status" value="1"/>
</dbReference>
<dbReference type="CDD" id="cd00833">
    <property type="entry name" value="PKS"/>
    <property type="match status" value="1"/>
</dbReference>
<keyword evidence="2" id="KW-0597">Phosphoprotein</keyword>
<dbReference type="SMART" id="SM00825">
    <property type="entry name" value="PKS_KS"/>
    <property type="match status" value="1"/>
</dbReference>
<dbReference type="InterPro" id="IPR049900">
    <property type="entry name" value="PKS_mFAS_DH"/>
</dbReference>
<proteinExistence type="predicted"/>
<evidence type="ECO:0000256" key="4">
    <source>
        <dbReference type="ARBA" id="ARBA00022737"/>
    </source>
</evidence>
<dbReference type="GeneID" id="28767609"/>
<dbReference type="SUPFAM" id="SSF53901">
    <property type="entry name" value="Thiolase-like"/>
    <property type="match status" value="1"/>
</dbReference>
<gene>
    <name evidence="11" type="ORF">CC84DRAFT_1243646</name>
</gene>
<dbReference type="SUPFAM" id="SSF52151">
    <property type="entry name" value="FabD/lysophospholipase-like"/>
    <property type="match status" value="1"/>
</dbReference>
<dbReference type="SMART" id="SM00823">
    <property type="entry name" value="PKS_PP"/>
    <property type="match status" value="1"/>
</dbReference>
<dbReference type="InterPro" id="IPR020841">
    <property type="entry name" value="PKS_Beta-ketoAc_synthase_dom"/>
</dbReference>
<dbReference type="CDD" id="cd08955">
    <property type="entry name" value="KR_2_FAS_SDR_x"/>
    <property type="match status" value="1"/>
</dbReference>